<dbReference type="AlphaFoldDB" id="B7K0E6"/>
<accession>B7K0E6</accession>
<protein>
    <submittedName>
        <fullName evidence="1">Uncharacterized protein</fullName>
    </submittedName>
</protein>
<evidence type="ECO:0000313" key="1">
    <source>
        <dbReference type="EMBL" id="ACK67430.1"/>
    </source>
</evidence>
<gene>
    <name evidence="1" type="ordered locus">PCC8801_3464</name>
</gene>
<evidence type="ECO:0000313" key="2">
    <source>
        <dbReference type="Proteomes" id="UP000008204"/>
    </source>
</evidence>
<dbReference type="eggNOG" id="COG3415">
    <property type="taxonomic scope" value="Bacteria"/>
</dbReference>
<proteinExistence type="predicted"/>
<dbReference type="Proteomes" id="UP000008204">
    <property type="component" value="Chromosome"/>
</dbReference>
<dbReference type="HOGENOM" id="CLU_2166793_0_0_3"/>
<dbReference type="EMBL" id="CP001287">
    <property type="protein sequence ID" value="ACK67430.1"/>
    <property type="molecule type" value="Genomic_DNA"/>
</dbReference>
<dbReference type="OrthoDB" id="459824at2"/>
<reference evidence="2" key="1">
    <citation type="journal article" date="2011" name="MBio">
        <title>Novel metabolic attributes of the genus Cyanothece, comprising a group of unicellular nitrogen-fixing Cyanobacteria.</title>
        <authorList>
            <person name="Bandyopadhyay A."/>
            <person name="Elvitigala T."/>
            <person name="Welsh E."/>
            <person name="Stockel J."/>
            <person name="Liberton M."/>
            <person name="Min H."/>
            <person name="Sherman L.A."/>
            <person name="Pakrasi H.B."/>
        </authorList>
    </citation>
    <scope>NUCLEOTIDE SEQUENCE [LARGE SCALE GENOMIC DNA]</scope>
    <source>
        <strain evidence="2">PCC 8801</strain>
    </source>
</reference>
<name>B7K0E6_RIPO1</name>
<dbReference type="RefSeq" id="WP_012596689.1">
    <property type="nucleotide sequence ID" value="NC_011726.1"/>
</dbReference>
<dbReference type="KEGG" id="cyp:PCC8801_3464"/>
<keyword evidence="2" id="KW-1185">Reference proteome</keyword>
<organism evidence="1 2">
    <name type="scientific">Rippkaea orientalis (strain PCC 8801 / RF-1)</name>
    <name type="common">Cyanothece sp. (strain PCC 8801)</name>
    <dbReference type="NCBI Taxonomy" id="41431"/>
    <lineage>
        <taxon>Bacteria</taxon>
        <taxon>Bacillati</taxon>
        <taxon>Cyanobacteriota</taxon>
        <taxon>Cyanophyceae</taxon>
        <taxon>Oscillatoriophycideae</taxon>
        <taxon>Chroococcales</taxon>
        <taxon>Aphanothecaceae</taxon>
        <taxon>Rippkaea</taxon>
        <taxon>Rippkaea orientalis</taxon>
    </lineage>
</organism>
<sequence length="110" mass="12972">MPRRIEIVSHLSITELQTKYRSAKNPVTRSQYQIIWLLASGKKTEEVAIATGYTVEWVRELARRYNRSFETIEELEEVLIPRLKVLMEQPEFVSGLTCFHWWPTTDTCIN</sequence>